<dbReference type="Pfam" id="PF15995">
    <property type="entry name" value="DUF4771"/>
    <property type="match status" value="1"/>
</dbReference>
<accession>A0A1B6LCJ2</accession>
<keyword evidence="1" id="KW-0175">Coiled coil</keyword>
<feature type="coiled-coil region" evidence="1">
    <location>
        <begin position="568"/>
        <end position="595"/>
    </location>
</feature>
<name>A0A1B6LCJ2_9HEMI</name>
<keyword evidence="3" id="KW-0472">Membrane</keyword>
<feature type="region of interest" description="Disordered" evidence="2">
    <location>
        <begin position="46"/>
        <end position="83"/>
    </location>
</feature>
<dbReference type="PANTHER" id="PTHR41967:SF6">
    <property type="entry name" value="FI19406P1-RELATED"/>
    <property type="match status" value="1"/>
</dbReference>
<dbReference type="EMBL" id="GEBQ01018566">
    <property type="protein sequence ID" value="JAT21411.1"/>
    <property type="molecule type" value="Transcribed_RNA"/>
</dbReference>
<sequence>MINTYNDKKNPCVLCIDTLNHDSVNIKKDYLEFSLDGKGATLFIREESVSEIKPPEEEEEQPEKALEDNTASPQLTPGVFIQPHTPSLEHHIQFKPLQTSNKTEEQRWSGPHPSQGKHGCLDALYTRKWSGKTYFEEEYRNIRDKQYMKELNIAEGKRRVWKQFQKEIQRDQRRDLMKNAGPPWWQEPSRKQICLVTSLGDVIKADHEEGVTGRTRQWLLDLGVTTRVTPQQVRSCMKKSLLNPVDFLLEVHSVILKSQSTKKKGDLRKPFTPNERLLLTAVCVIHLPVLLTMLHFLLPPPTPFSEVKHIQDALFGDLEDERIRYSTPYMEPLPFRSKAHYHNWALNTVFMALLPSLLLDEYGNKRTSLDTTGRAISSMVESIVGQDNEENEFQGSGTYLSVSELLSHCVFTQRESLKSPFEESSEANQSFNRKLSGQISKVKRHRSSYQTQFEGTSGYFVIETPYATKTSPSVIPDKNNLDNIVDKNILLQEDSSRWNQLQPVSQVFLPSSSEENDTGNIAGLDSQTLYSREVVVERLIYERIIYETSGDSNLVDKLKFSFDDLLEQHLEQSNLQSLNDEIKELSQKTQLQSALKVLSELGDPLAQLPKLHTLPTIQRWVEIRRGKRRILSQKLKEELLRTSRGMWATASTAESVKGPKLDIPKTEERLLTWNKKKWLASQVKSEVQKFNSRLKQSKVDNSRYFFPAMLNHYDHGSKLNRNFRDLFFTYLPAREGDTFTYRPWKPNETRNSTTM</sequence>
<keyword evidence="3" id="KW-1133">Transmembrane helix</keyword>
<dbReference type="InterPro" id="IPR031936">
    <property type="entry name" value="DUF4771"/>
</dbReference>
<feature type="compositionally biased region" description="Basic and acidic residues" evidence="2">
    <location>
        <begin position="46"/>
        <end position="55"/>
    </location>
</feature>
<dbReference type="PANTHER" id="PTHR41967">
    <property type="entry name" value="FI19406P1-RELATED"/>
    <property type="match status" value="1"/>
</dbReference>
<proteinExistence type="predicted"/>
<reference evidence="5" key="1">
    <citation type="submission" date="2015-11" db="EMBL/GenBank/DDBJ databases">
        <title>De novo transcriptome assembly of four potential Pierce s Disease insect vectors from Arizona vineyards.</title>
        <authorList>
            <person name="Tassone E.E."/>
        </authorList>
    </citation>
    <scope>NUCLEOTIDE SEQUENCE</scope>
</reference>
<evidence type="ECO:0000256" key="3">
    <source>
        <dbReference type="SAM" id="Phobius"/>
    </source>
</evidence>
<feature type="region of interest" description="Disordered" evidence="2">
    <location>
        <begin position="98"/>
        <end position="119"/>
    </location>
</feature>
<feature type="transmembrane region" description="Helical" evidence="3">
    <location>
        <begin position="277"/>
        <end position="298"/>
    </location>
</feature>
<keyword evidence="3" id="KW-0812">Transmembrane</keyword>
<organism evidence="5">
    <name type="scientific">Graphocephala atropunctata</name>
    <dbReference type="NCBI Taxonomy" id="36148"/>
    <lineage>
        <taxon>Eukaryota</taxon>
        <taxon>Metazoa</taxon>
        <taxon>Ecdysozoa</taxon>
        <taxon>Arthropoda</taxon>
        <taxon>Hexapoda</taxon>
        <taxon>Insecta</taxon>
        <taxon>Pterygota</taxon>
        <taxon>Neoptera</taxon>
        <taxon>Paraneoptera</taxon>
        <taxon>Hemiptera</taxon>
        <taxon>Auchenorrhyncha</taxon>
        <taxon>Membracoidea</taxon>
        <taxon>Cicadellidae</taxon>
        <taxon>Cicadellinae</taxon>
        <taxon>Cicadellini</taxon>
        <taxon>Graphocephala</taxon>
    </lineage>
</organism>
<evidence type="ECO:0000256" key="1">
    <source>
        <dbReference type="SAM" id="Coils"/>
    </source>
</evidence>
<protein>
    <recommendedName>
        <fullName evidence="4">DUF4771 domain-containing protein</fullName>
    </recommendedName>
</protein>
<gene>
    <name evidence="5" type="ORF">g.11324</name>
</gene>
<evidence type="ECO:0000259" key="4">
    <source>
        <dbReference type="Pfam" id="PF15995"/>
    </source>
</evidence>
<evidence type="ECO:0000313" key="5">
    <source>
        <dbReference type="EMBL" id="JAT21411.1"/>
    </source>
</evidence>
<evidence type="ECO:0000256" key="2">
    <source>
        <dbReference type="SAM" id="MobiDB-lite"/>
    </source>
</evidence>
<dbReference type="AlphaFoldDB" id="A0A1B6LCJ2"/>
<feature type="domain" description="DUF4771" evidence="4">
    <location>
        <begin position="605"/>
        <end position="737"/>
    </location>
</feature>